<keyword evidence="2" id="KW-1185">Reference proteome</keyword>
<organism evidence="1 2">
    <name type="scientific">Ceratodon purpureus</name>
    <name type="common">Fire moss</name>
    <name type="synonym">Dicranum purpureum</name>
    <dbReference type="NCBI Taxonomy" id="3225"/>
    <lineage>
        <taxon>Eukaryota</taxon>
        <taxon>Viridiplantae</taxon>
        <taxon>Streptophyta</taxon>
        <taxon>Embryophyta</taxon>
        <taxon>Bryophyta</taxon>
        <taxon>Bryophytina</taxon>
        <taxon>Bryopsida</taxon>
        <taxon>Dicranidae</taxon>
        <taxon>Pseudoditrichales</taxon>
        <taxon>Ditrichaceae</taxon>
        <taxon>Ceratodon</taxon>
    </lineage>
</organism>
<protein>
    <submittedName>
        <fullName evidence="1">Uncharacterized protein</fullName>
    </submittedName>
</protein>
<dbReference type="Proteomes" id="UP000822688">
    <property type="component" value="Chromosome 4"/>
</dbReference>
<reference evidence="1" key="1">
    <citation type="submission" date="2020-06" db="EMBL/GenBank/DDBJ databases">
        <title>WGS assembly of Ceratodon purpureus strain R40.</title>
        <authorList>
            <person name="Carey S.B."/>
            <person name="Jenkins J."/>
            <person name="Shu S."/>
            <person name="Lovell J.T."/>
            <person name="Sreedasyam A."/>
            <person name="Maumus F."/>
            <person name="Tiley G.P."/>
            <person name="Fernandez-Pozo N."/>
            <person name="Barry K."/>
            <person name="Chen C."/>
            <person name="Wang M."/>
            <person name="Lipzen A."/>
            <person name="Daum C."/>
            <person name="Saski C.A."/>
            <person name="Payton A.C."/>
            <person name="Mcbreen J.C."/>
            <person name="Conrad R.E."/>
            <person name="Kollar L.M."/>
            <person name="Olsson S."/>
            <person name="Huttunen S."/>
            <person name="Landis J.B."/>
            <person name="Wickett N.J."/>
            <person name="Johnson M.G."/>
            <person name="Rensing S.A."/>
            <person name="Grimwood J."/>
            <person name="Schmutz J."/>
            <person name="Mcdaniel S.F."/>
        </authorList>
    </citation>
    <scope>NUCLEOTIDE SEQUENCE</scope>
    <source>
        <strain evidence="1">R40</strain>
    </source>
</reference>
<gene>
    <name evidence="1" type="ORF">KC19_4G134200</name>
</gene>
<evidence type="ECO:0000313" key="1">
    <source>
        <dbReference type="EMBL" id="KAG0579914.1"/>
    </source>
</evidence>
<dbReference type="EMBL" id="CM026424">
    <property type="protein sequence ID" value="KAG0579914.1"/>
    <property type="molecule type" value="Genomic_DNA"/>
</dbReference>
<sequence>MIEIREDFGDKLRGTIVNSCSAISNLTAASYTDVPVSFTFTERLSGLGSSGSDIPRFEFTQGKSNWSSTAKSASSISLEFGAELSSSGS</sequence>
<evidence type="ECO:0000313" key="2">
    <source>
        <dbReference type="Proteomes" id="UP000822688"/>
    </source>
</evidence>
<proteinExistence type="predicted"/>
<name>A0A8T0I8J3_CERPU</name>
<accession>A0A8T0I8J3</accession>
<comment type="caution">
    <text evidence="1">The sequence shown here is derived from an EMBL/GenBank/DDBJ whole genome shotgun (WGS) entry which is preliminary data.</text>
</comment>
<dbReference type="AlphaFoldDB" id="A0A8T0I8J3"/>